<accession>A0ACB9SS91</accession>
<reference evidence="1" key="1">
    <citation type="submission" date="2022-04" db="EMBL/GenBank/DDBJ databases">
        <title>Chromosome-scale genome assembly of Holotrichia oblita Faldermann.</title>
        <authorList>
            <person name="Rongchong L."/>
        </authorList>
    </citation>
    <scope>NUCLEOTIDE SEQUENCE</scope>
    <source>
        <strain evidence="1">81SQS9</strain>
    </source>
</reference>
<dbReference type="Proteomes" id="UP001056778">
    <property type="component" value="Chromosome 7"/>
</dbReference>
<keyword evidence="2" id="KW-1185">Reference proteome</keyword>
<dbReference type="EMBL" id="CM043021">
    <property type="protein sequence ID" value="KAI4458066.1"/>
    <property type="molecule type" value="Genomic_DNA"/>
</dbReference>
<organism evidence="1 2">
    <name type="scientific">Holotrichia oblita</name>
    <name type="common">Chafer beetle</name>
    <dbReference type="NCBI Taxonomy" id="644536"/>
    <lineage>
        <taxon>Eukaryota</taxon>
        <taxon>Metazoa</taxon>
        <taxon>Ecdysozoa</taxon>
        <taxon>Arthropoda</taxon>
        <taxon>Hexapoda</taxon>
        <taxon>Insecta</taxon>
        <taxon>Pterygota</taxon>
        <taxon>Neoptera</taxon>
        <taxon>Endopterygota</taxon>
        <taxon>Coleoptera</taxon>
        <taxon>Polyphaga</taxon>
        <taxon>Scarabaeiformia</taxon>
        <taxon>Scarabaeidae</taxon>
        <taxon>Melolonthinae</taxon>
        <taxon>Holotrichia</taxon>
    </lineage>
</organism>
<evidence type="ECO:0000313" key="2">
    <source>
        <dbReference type="Proteomes" id="UP001056778"/>
    </source>
</evidence>
<comment type="caution">
    <text evidence="1">The sequence shown here is derived from an EMBL/GenBank/DDBJ whole genome shotgun (WGS) entry which is preliminary data.</text>
</comment>
<gene>
    <name evidence="1" type="ORF">MML48_7g00018168</name>
</gene>
<sequence>MITAFFATNSKFLSTEIRNVKTYKASKTDYGDKAIGYVQLKRDGNICIVNARIAPEHKIHSKQYKVLAVINETEEDVISCECIYCAAAEGGCKHAVAFLMWLHRRSEEVGVTSTTCYWKKPALAEVGQSTKYATLAMLTGKTPPPLEPKTTIFHKAVVSVFPNSSGGIFDLFKEPKLKTVRIFHMYQEYKNMDNGNASEFIKYLSKHMSDIDIKNAGMESKEQSNSSEWYELRFGRITASRLYDVVRSKRKEGYLPELIMGASRPFDTSAMSRGRQLEPLVLAEVKKLKKIKLNKPGFLLNRKYPIFGATPDGIFEDYCVEVKCPSKEKTVSSYVKDGQIITKYYMQIQMQMYFAHKMKGLFCVAAPDFETTKVVDIYNIKIDKEKCEEYFNSAENYWIDVIYTLFRNM</sequence>
<proteinExistence type="predicted"/>
<evidence type="ECO:0000313" key="1">
    <source>
        <dbReference type="EMBL" id="KAI4458066.1"/>
    </source>
</evidence>
<protein>
    <submittedName>
        <fullName evidence="1">Uncharacterized protein</fullName>
    </submittedName>
</protein>
<name>A0ACB9SS91_HOLOL</name>